<dbReference type="Gene3D" id="2.102.10.10">
    <property type="entry name" value="Rieske [2Fe-2S] iron-sulphur domain"/>
    <property type="match status" value="1"/>
</dbReference>
<dbReference type="SUPFAM" id="SSF55961">
    <property type="entry name" value="Bet v1-like"/>
    <property type="match status" value="1"/>
</dbReference>
<dbReference type="GO" id="GO:0008203">
    <property type="term" value="P:cholesterol metabolic process"/>
    <property type="evidence" value="ECO:0007669"/>
    <property type="project" value="InterPro"/>
</dbReference>
<dbReference type="PROSITE" id="PS51296">
    <property type="entry name" value="RIESKE"/>
    <property type="match status" value="1"/>
</dbReference>
<proteinExistence type="inferred from homology"/>
<evidence type="ECO:0000313" key="17">
    <source>
        <dbReference type="EMBL" id="CAD7223787.1"/>
    </source>
</evidence>
<keyword evidence="4" id="KW-0812">Transmembrane</keyword>
<dbReference type="Gene3D" id="3.90.380.10">
    <property type="entry name" value="Naphthalene 1,2-dioxygenase Alpha Subunit, Chain A, domain 1"/>
    <property type="match status" value="1"/>
</dbReference>
<keyword evidence="10" id="KW-0411">Iron-sulfur</keyword>
<accession>A0A7R8W7M2</accession>
<protein>
    <recommendedName>
        <fullName evidence="14">cholesterol 7-desaturase</fullName>
        <ecNumber evidence="14">1.14.19.21</ecNumber>
    </recommendedName>
</protein>
<dbReference type="InterPro" id="IPR036922">
    <property type="entry name" value="Rieske_2Fe-2S_sf"/>
</dbReference>
<evidence type="ECO:0000256" key="14">
    <source>
        <dbReference type="ARBA" id="ARBA00026095"/>
    </source>
</evidence>
<dbReference type="PANTHER" id="PTHR21266:SF32">
    <property type="entry name" value="CHOLESTEROL 7-DESATURASE NVD"/>
    <property type="match status" value="1"/>
</dbReference>
<dbReference type="AlphaFoldDB" id="A0A7R8W7M2"/>
<evidence type="ECO:0000256" key="11">
    <source>
        <dbReference type="ARBA" id="ARBA00023136"/>
    </source>
</evidence>
<comment type="similarity">
    <text evidence="13">Belongs to the cholesterol 7-desaturase family.</text>
</comment>
<dbReference type="UniPathway" id="UPA01020"/>
<dbReference type="OrthoDB" id="426882at2759"/>
<comment type="cofactor">
    <cofactor evidence="1">
        <name>Fe cation</name>
        <dbReference type="ChEBI" id="CHEBI:24875"/>
    </cofactor>
</comment>
<dbReference type="GO" id="GO:0051537">
    <property type="term" value="F:2 iron, 2 sulfur cluster binding"/>
    <property type="evidence" value="ECO:0007669"/>
    <property type="project" value="UniProtKB-KW"/>
</dbReference>
<evidence type="ECO:0000256" key="16">
    <source>
        <dbReference type="ARBA" id="ARBA00049548"/>
    </source>
</evidence>
<evidence type="ECO:0000256" key="12">
    <source>
        <dbReference type="ARBA" id="ARBA00025712"/>
    </source>
</evidence>
<dbReference type="Pfam" id="PF00355">
    <property type="entry name" value="Rieske"/>
    <property type="match status" value="1"/>
</dbReference>
<dbReference type="InterPro" id="IPR045605">
    <property type="entry name" value="KshA-like_C"/>
</dbReference>
<comment type="catalytic activity">
    <reaction evidence="16">
        <text>cholesterol + NADPH + O2 + H(+) = 7-dehydrocholesterol + NADP(+) + 2 H2O</text>
        <dbReference type="Rhea" id="RHEA:45024"/>
        <dbReference type="ChEBI" id="CHEBI:15377"/>
        <dbReference type="ChEBI" id="CHEBI:15378"/>
        <dbReference type="ChEBI" id="CHEBI:15379"/>
        <dbReference type="ChEBI" id="CHEBI:16113"/>
        <dbReference type="ChEBI" id="CHEBI:17759"/>
        <dbReference type="ChEBI" id="CHEBI:57783"/>
        <dbReference type="ChEBI" id="CHEBI:58349"/>
        <dbReference type="EC" id="1.14.19.21"/>
    </reaction>
    <physiologicalReaction direction="left-to-right" evidence="16">
        <dbReference type="Rhea" id="RHEA:45025"/>
    </physiologicalReaction>
</comment>
<evidence type="ECO:0000256" key="2">
    <source>
        <dbReference type="ARBA" id="ARBA00004370"/>
    </source>
</evidence>
<evidence type="ECO:0000256" key="10">
    <source>
        <dbReference type="ARBA" id="ARBA00023014"/>
    </source>
</evidence>
<evidence type="ECO:0000256" key="9">
    <source>
        <dbReference type="ARBA" id="ARBA00023004"/>
    </source>
</evidence>
<comment type="pathway">
    <text evidence="3">Hormone biosynthesis.</text>
</comment>
<name>A0A7R8W7M2_9CRUS</name>
<evidence type="ECO:0000256" key="4">
    <source>
        <dbReference type="ARBA" id="ARBA00022692"/>
    </source>
</evidence>
<dbReference type="SUPFAM" id="SSF50022">
    <property type="entry name" value="ISP domain"/>
    <property type="match status" value="1"/>
</dbReference>
<dbReference type="GO" id="GO:0170056">
    <property type="term" value="F:cholesterol 7-desaturase [NAD(P)H] activity"/>
    <property type="evidence" value="ECO:0007669"/>
    <property type="project" value="UniProtKB-EC"/>
</dbReference>
<dbReference type="GO" id="GO:0046872">
    <property type="term" value="F:metal ion binding"/>
    <property type="evidence" value="ECO:0007669"/>
    <property type="project" value="UniProtKB-KW"/>
</dbReference>
<reference evidence="17" key="1">
    <citation type="submission" date="2020-11" db="EMBL/GenBank/DDBJ databases">
        <authorList>
            <person name="Tran Van P."/>
        </authorList>
    </citation>
    <scope>NUCLEOTIDE SEQUENCE</scope>
</reference>
<evidence type="ECO:0000256" key="15">
    <source>
        <dbReference type="ARBA" id="ARBA00047853"/>
    </source>
</evidence>
<dbReference type="EMBL" id="OB660254">
    <property type="protein sequence ID" value="CAD7223787.1"/>
    <property type="molecule type" value="Genomic_DNA"/>
</dbReference>
<keyword evidence="9" id="KW-0408">Iron</keyword>
<evidence type="ECO:0000256" key="1">
    <source>
        <dbReference type="ARBA" id="ARBA00001962"/>
    </source>
</evidence>
<keyword evidence="8" id="KW-0560">Oxidoreductase</keyword>
<evidence type="ECO:0000256" key="7">
    <source>
        <dbReference type="ARBA" id="ARBA00022989"/>
    </source>
</evidence>
<organism evidence="17">
    <name type="scientific">Cyprideis torosa</name>
    <dbReference type="NCBI Taxonomy" id="163714"/>
    <lineage>
        <taxon>Eukaryota</taxon>
        <taxon>Metazoa</taxon>
        <taxon>Ecdysozoa</taxon>
        <taxon>Arthropoda</taxon>
        <taxon>Crustacea</taxon>
        <taxon>Oligostraca</taxon>
        <taxon>Ostracoda</taxon>
        <taxon>Podocopa</taxon>
        <taxon>Podocopida</taxon>
        <taxon>Cytherocopina</taxon>
        <taxon>Cytheroidea</taxon>
        <taxon>Cytherideidae</taxon>
        <taxon>Cyprideis</taxon>
    </lineage>
</organism>
<comment type="subcellular location">
    <subcellularLocation>
        <location evidence="2">Membrane</location>
    </subcellularLocation>
</comment>
<dbReference type="GO" id="GO:0005737">
    <property type="term" value="C:cytoplasm"/>
    <property type="evidence" value="ECO:0007669"/>
    <property type="project" value="TreeGrafter"/>
</dbReference>
<keyword evidence="5" id="KW-0001">2Fe-2S</keyword>
<evidence type="ECO:0000256" key="3">
    <source>
        <dbReference type="ARBA" id="ARBA00004972"/>
    </source>
</evidence>
<evidence type="ECO:0000256" key="8">
    <source>
        <dbReference type="ARBA" id="ARBA00023002"/>
    </source>
</evidence>
<dbReference type="InterPro" id="IPR017941">
    <property type="entry name" value="Rieske_2Fe-2S"/>
</dbReference>
<evidence type="ECO:0000256" key="5">
    <source>
        <dbReference type="ARBA" id="ARBA00022714"/>
    </source>
</evidence>
<comment type="catalytic activity">
    <reaction evidence="15">
        <text>cholesterol + NADH + O2 + H(+) = 7-dehydrocholesterol + NAD(+) + 2 H2O</text>
        <dbReference type="Rhea" id="RHEA:51644"/>
        <dbReference type="ChEBI" id="CHEBI:15377"/>
        <dbReference type="ChEBI" id="CHEBI:15378"/>
        <dbReference type="ChEBI" id="CHEBI:15379"/>
        <dbReference type="ChEBI" id="CHEBI:16113"/>
        <dbReference type="ChEBI" id="CHEBI:17759"/>
        <dbReference type="ChEBI" id="CHEBI:57540"/>
        <dbReference type="ChEBI" id="CHEBI:57945"/>
        <dbReference type="EC" id="1.14.19.21"/>
    </reaction>
    <physiologicalReaction direction="left-to-right" evidence="15">
        <dbReference type="Rhea" id="RHEA:51645"/>
    </physiologicalReaction>
</comment>
<dbReference type="GO" id="GO:0016020">
    <property type="term" value="C:membrane"/>
    <property type="evidence" value="ECO:0007669"/>
    <property type="project" value="UniProtKB-SubCell"/>
</dbReference>
<keyword evidence="11" id="KW-0472">Membrane</keyword>
<evidence type="ECO:0000256" key="13">
    <source>
        <dbReference type="ARBA" id="ARBA00025729"/>
    </source>
</evidence>
<keyword evidence="7" id="KW-1133">Transmembrane helix</keyword>
<dbReference type="PANTHER" id="PTHR21266">
    <property type="entry name" value="IRON-SULFUR DOMAIN CONTAINING PROTEIN"/>
    <property type="match status" value="1"/>
</dbReference>
<keyword evidence="6" id="KW-0479">Metal-binding</keyword>
<comment type="pathway">
    <text evidence="12">Steroid hormone biosynthesis; dafachronic acid biosynthesis.</text>
</comment>
<sequence length="454" mass="51557">MCSTVNESQSMALPCDSLLEVDTSVLVSTIGALPWVSATDTDSILWLYVLFATGSCAFILWFVCFKPFYKVKDLTSVGYGPVLEQGKGRRRALVANEARKRRQKGDFPPVYPNGWFAIADVKDIPSGKPLLVQALGENFAVFSSLSKETVHVVDAYCPHLGANMAVGGRVVGNDCIECPFHGWLFSGHDGSCVSVPYTEKVPTFAKVRVWPNRVIGEVIFIWYHAEREPPLWEIESPPQITDGVWTQKGTSIHFVNCHIQEVPENGADIAHLNILHEPAVFGGADLRSVHGSFFQSMKHRWSADWAALPPPKEHMTEIAMTHEVQLFGRFVTMSLKISVQQIGPALVYLKVYSPLLGNFLMMQTVTPQEPLVQKIQHRVFAPRWFPNFFVASFLHSECVMLERDIMVWNHKMYLKRPCLPREDRNIARFRKWYSQFYSENSRKLCFFDHGSLDW</sequence>
<dbReference type="EC" id="1.14.19.21" evidence="14"/>
<dbReference type="Pfam" id="PF19298">
    <property type="entry name" value="KshA_C"/>
    <property type="match status" value="1"/>
</dbReference>
<gene>
    <name evidence="17" type="ORF">CTOB1V02_LOCUS1766</name>
</gene>
<dbReference type="InterPro" id="IPR050584">
    <property type="entry name" value="Cholesterol_7-desaturase"/>
</dbReference>
<evidence type="ECO:0000256" key="6">
    <source>
        <dbReference type="ARBA" id="ARBA00022723"/>
    </source>
</evidence>